<dbReference type="Proteomes" id="UP001307849">
    <property type="component" value="Unassembled WGS sequence"/>
</dbReference>
<evidence type="ECO:0000259" key="3">
    <source>
        <dbReference type="Pfam" id="PF13086"/>
    </source>
</evidence>
<keyword evidence="1" id="KW-0347">Helicase</keyword>
<dbReference type="EMBL" id="JAVHJM010000004">
    <property type="protein sequence ID" value="KAK6514969.1"/>
    <property type="molecule type" value="Genomic_DNA"/>
</dbReference>
<dbReference type="InterPro" id="IPR041677">
    <property type="entry name" value="DNA2/NAM7_AAA_11"/>
</dbReference>
<dbReference type="PANTHER" id="PTHR10887:SF495">
    <property type="entry name" value="HELICASE SENATAXIN ISOFORM X1-RELATED"/>
    <property type="match status" value="1"/>
</dbReference>
<evidence type="ECO:0000313" key="6">
    <source>
        <dbReference type="Proteomes" id="UP001307849"/>
    </source>
</evidence>
<keyword evidence="1" id="KW-0378">Hydrolase</keyword>
<evidence type="ECO:0000259" key="4">
    <source>
        <dbReference type="Pfam" id="PF13087"/>
    </source>
</evidence>
<feature type="domain" description="DNA2/NAM7 helicase helicase" evidence="3">
    <location>
        <begin position="515"/>
        <end position="604"/>
    </location>
</feature>
<keyword evidence="1" id="KW-0547">Nucleotide-binding</keyword>
<dbReference type="Gene3D" id="3.40.50.300">
    <property type="entry name" value="P-loop containing nucleotide triphosphate hydrolases"/>
    <property type="match status" value="2"/>
</dbReference>
<evidence type="ECO:0000256" key="1">
    <source>
        <dbReference type="ARBA" id="ARBA00022806"/>
    </source>
</evidence>
<keyword evidence="1" id="KW-0067">ATP-binding</keyword>
<feature type="compositionally biased region" description="Basic and acidic residues" evidence="2">
    <location>
        <begin position="1"/>
        <end position="10"/>
    </location>
</feature>
<feature type="domain" description="DNA2/NAM7 helicase-like C-terminal" evidence="4">
    <location>
        <begin position="612"/>
        <end position="806"/>
    </location>
</feature>
<organism evidence="5 6">
    <name type="scientific">Arthrobotrys conoides</name>
    <dbReference type="NCBI Taxonomy" id="74498"/>
    <lineage>
        <taxon>Eukaryota</taxon>
        <taxon>Fungi</taxon>
        <taxon>Dikarya</taxon>
        <taxon>Ascomycota</taxon>
        <taxon>Pezizomycotina</taxon>
        <taxon>Orbiliomycetes</taxon>
        <taxon>Orbiliales</taxon>
        <taxon>Orbiliaceae</taxon>
        <taxon>Arthrobotrys</taxon>
    </lineage>
</organism>
<dbReference type="SUPFAM" id="SSF52540">
    <property type="entry name" value="P-loop containing nucleoside triphosphate hydrolases"/>
    <property type="match status" value="1"/>
</dbReference>
<dbReference type="InterPro" id="IPR047187">
    <property type="entry name" value="SF1_C_Upf1"/>
</dbReference>
<reference evidence="5 6" key="1">
    <citation type="submission" date="2019-10" db="EMBL/GenBank/DDBJ databases">
        <authorList>
            <person name="Palmer J.M."/>
        </authorList>
    </citation>
    <scope>NUCLEOTIDE SEQUENCE [LARGE SCALE GENOMIC DNA]</scope>
    <source>
        <strain evidence="5 6">TWF506</strain>
    </source>
</reference>
<gene>
    <name evidence="5" type="primary">ZNFX1_2</name>
    <name evidence="5" type="ORF">TWF506_007327</name>
</gene>
<sequence length="901" mass="101458">MENRNGKQPEEWNAGTPDIETTSPNENSESDAEAITRITSSVALEVLLNDSRPLRLPSNDNVPMMRTITAFRYFETSSERTRLPDIRIHFLYVKSVNTTNPAVPCLCIESSLDFHPLVPTMRIIFFPKSIQSAYLWEARCSIELKLNPNTSESCLPKEIEEDVDLSNIFKEVTTFNRLEIFFDQKQNQDLPKLKDFLVALEGKRTPTDDVGENRLLGVTGRGATVSEIRYQKRWEAAIQEESEAEEKVLRKRLGGRIGLALSSEGDVKVFFPSRKESTHEIHPLEGEPHFLIKFPNGEFVPAFCNVDQVRKYNDSGLLNVTLSKESEEHLEIIRASLVGQFRLLPCTSEINKQQQLFTLAELLKSINEDTPIAFRNILYADTDIELEMEIDPLLESCPQLKDLDPFQEIAFRHMLHKDEDSLNVVLVSGPAGTGKTSTAACAIAAMVEYQPQRLPILVVADKYKAIQTVFAETLRTLGPDPECQILLLQSEHARRTLEGENDLLRNTMRAYSMAAKVKERGGKPRDITWSNFNAEIIGQQTIVFATIDMLYFTREDWKGFKPQMLILNEAAATNEMRSLLPWALFRQSIQRFILIGDQRQLGPYSASGNSAMETSLFQRLVISGWPSADLKMNHRMSPAISKVVKESFYPHSEFFNHPSTLSFPEEAIVREVLARIFPGSKTNAIWAKIKGPENTMASTTYENPNERTAIFRTVYELVASGIQASSIAVLSSYRGQAVRLKKDLQYMISQGLQVRTVDSYQGHEKEIVILSLVRSNQHEIIGFLGKPNRLCSATSRARFGEIIVGDYTMMQKIDEAAKGSKISGPKRGMMSLMRANALEVQTLPDVSSIDISNIPTVLDTQADGGGNAGNEPLNEDELEDETREFDGWLETQTDYETGDED</sequence>
<dbReference type="InterPro" id="IPR041679">
    <property type="entry name" value="DNA2/NAM7-like_C"/>
</dbReference>
<keyword evidence="6" id="KW-1185">Reference proteome</keyword>
<evidence type="ECO:0000313" key="5">
    <source>
        <dbReference type="EMBL" id="KAK6514969.1"/>
    </source>
</evidence>
<dbReference type="PANTHER" id="PTHR10887">
    <property type="entry name" value="DNA2/NAM7 HELICASE FAMILY"/>
    <property type="match status" value="1"/>
</dbReference>
<dbReference type="Pfam" id="PF13086">
    <property type="entry name" value="AAA_11"/>
    <property type="match status" value="1"/>
</dbReference>
<feature type="region of interest" description="Disordered" evidence="2">
    <location>
        <begin position="858"/>
        <end position="901"/>
    </location>
</feature>
<feature type="compositionally biased region" description="Acidic residues" evidence="2">
    <location>
        <begin position="873"/>
        <end position="883"/>
    </location>
</feature>
<dbReference type="InterPro" id="IPR027417">
    <property type="entry name" value="P-loop_NTPase"/>
</dbReference>
<name>A0AAN8NNY7_9PEZI</name>
<dbReference type="Pfam" id="PF13087">
    <property type="entry name" value="AAA_12"/>
    <property type="match status" value="1"/>
</dbReference>
<dbReference type="AlphaFoldDB" id="A0AAN8NNY7"/>
<dbReference type="CDD" id="cd18808">
    <property type="entry name" value="SF1_C_Upf1"/>
    <property type="match status" value="1"/>
</dbReference>
<feature type="region of interest" description="Disordered" evidence="2">
    <location>
        <begin position="1"/>
        <end position="32"/>
    </location>
</feature>
<protein>
    <submittedName>
        <fullName evidence="5">NFX1-type zinc finger-containing protein 1</fullName>
    </submittedName>
</protein>
<dbReference type="InterPro" id="IPR045055">
    <property type="entry name" value="DNA2/NAM7-like"/>
</dbReference>
<accession>A0AAN8NNY7</accession>
<proteinExistence type="predicted"/>
<evidence type="ECO:0000256" key="2">
    <source>
        <dbReference type="SAM" id="MobiDB-lite"/>
    </source>
</evidence>
<dbReference type="GO" id="GO:0004386">
    <property type="term" value="F:helicase activity"/>
    <property type="evidence" value="ECO:0007669"/>
    <property type="project" value="InterPro"/>
</dbReference>
<comment type="caution">
    <text evidence="5">The sequence shown here is derived from an EMBL/GenBank/DDBJ whole genome shotgun (WGS) entry which is preliminary data.</text>
</comment>